<feature type="binding site" evidence="18">
    <location>
        <begin position="56"/>
        <end position="60"/>
    </location>
    <ligand>
        <name>(6S)-NADPHX</name>
        <dbReference type="ChEBI" id="CHEBI:64076"/>
    </ligand>
</feature>
<gene>
    <name evidence="18" type="primary">nnrE</name>
    <name evidence="17" type="synonym">nnrD</name>
    <name evidence="22" type="ORF">LPB137_01225</name>
</gene>
<dbReference type="PROSITE" id="PS51385">
    <property type="entry name" value="YJEF_N"/>
    <property type="match status" value="1"/>
</dbReference>
<dbReference type="Pfam" id="PF01256">
    <property type="entry name" value="Carb_kinase"/>
    <property type="match status" value="1"/>
</dbReference>
<protein>
    <recommendedName>
        <fullName evidence="19">Bifunctional NAD(P)H-hydrate repair enzyme</fullName>
    </recommendedName>
    <alternativeName>
        <fullName evidence="19">Nicotinamide nucleotide repair protein</fullName>
    </alternativeName>
    <domain>
        <recommendedName>
            <fullName evidence="19">ADP-dependent (S)-NAD(P)H-hydrate dehydratase</fullName>
            <ecNumber evidence="19">4.2.1.136</ecNumber>
        </recommendedName>
        <alternativeName>
            <fullName evidence="19">ADP-dependent NAD(P)HX dehydratase</fullName>
        </alternativeName>
    </domain>
    <domain>
        <recommendedName>
            <fullName evidence="19">NAD(P)H-hydrate epimerase</fullName>
            <ecNumber evidence="19">5.1.99.6</ecNumber>
        </recommendedName>
    </domain>
</protein>
<evidence type="ECO:0000256" key="10">
    <source>
        <dbReference type="ARBA" id="ARBA00023027"/>
    </source>
</evidence>
<dbReference type="HAMAP" id="MF_01966">
    <property type="entry name" value="NADHX_epimerase"/>
    <property type="match status" value="1"/>
</dbReference>
<dbReference type="PROSITE" id="PS51383">
    <property type="entry name" value="YJEF_C_3"/>
    <property type="match status" value="1"/>
</dbReference>
<accession>A0A1P8KJ28</accession>
<dbReference type="AlphaFoldDB" id="A0A1P8KJ28"/>
<dbReference type="GO" id="GO:0005524">
    <property type="term" value="F:ATP binding"/>
    <property type="evidence" value="ECO:0007669"/>
    <property type="project" value="UniProtKB-UniRule"/>
</dbReference>
<dbReference type="PANTHER" id="PTHR12592">
    <property type="entry name" value="ATP-DEPENDENT (S)-NAD(P)H-HYDRATE DEHYDRATASE FAMILY MEMBER"/>
    <property type="match status" value="1"/>
</dbReference>
<dbReference type="GO" id="GO:0052855">
    <property type="term" value="F:ADP-dependent NAD(P)H-hydrate dehydratase activity"/>
    <property type="evidence" value="ECO:0007669"/>
    <property type="project" value="UniProtKB-UniRule"/>
</dbReference>
<keyword evidence="5 18" id="KW-0479">Metal-binding</keyword>
<feature type="binding site" evidence="18">
    <location>
        <position position="146"/>
    </location>
    <ligand>
        <name>(6S)-NADPHX</name>
        <dbReference type="ChEBI" id="CHEBI:64076"/>
    </ligand>
</feature>
<comment type="cofactor">
    <cofactor evidence="17">
        <name>Mg(2+)</name>
        <dbReference type="ChEBI" id="CHEBI:18420"/>
    </cofactor>
</comment>
<dbReference type="InterPro" id="IPR017953">
    <property type="entry name" value="Carbohydrate_kinase_pred_CS"/>
</dbReference>
<dbReference type="GO" id="GO:0046496">
    <property type="term" value="P:nicotinamide nucleotide metabolic process"/>
    <property type="evidence" value="ECO:0007669"/>
    <property type="project" value="UniProtKB-UniRule"/>
</dbReference>
<organism evidence="22 23">
    <name type="scientific">Poseidonibacter parvus</name>
    <dbReference type="NCBI Taxonomy" id="1850254"/>
    <lineage>
        <taxon>Bacteria</taxon>
        <taxon>Pseudomonadati</taxon>
        <taxon>Campylobacterota</taxon>
        <taxon>Epsilonproteobacteria</taxon>
        <taxon>Campylobacterales</taxon>
        <taxon>Arcobacteraceae</taxon>
        <taxon>Poseidonibacter</taxon>
    </lineage>
</organism>
<evidence type="ECO:0000256" key="4">
    <source>
        <dbReference type="ARBA" id="ARBA00009524"/>
    </source>
</evidence>
<comment type="catalytic activity">
    <reaction evidence="1 18 19">
        <text>(6R)-NADHX = (6S)-NADHX</text>
        <dbReference type="Rhea" id="RHEA:32215"/>
        <dbReference type="ChEBI" id="CHEBI:64074"/>
        <dbReference type="ChEBI" id="CHEBI:64075"/>
        <dbReference type="EC" id="5.1.99.6"/>
    </reaction>
</comment>
<keyword evidence="8 17" id="KW-0521">NADP</keyword>
<comment type="catalytic activity">
    <reaction evidence="2 18 19">
        <text>(6R)-NADPHX = (6S)-NADPHX</text>
        <dbReference type="Rhea" id="RHEA:32227"/>
        <dbReference type="ChEBI" id="CHEBI:64076"/>
        <dbReference type="ChEBI" id="CHEBI:64077"/>
        <dbReference type="EC" id="5.1.99.6"/>
    </reaction>
</comment>
<dbReference type="GO" id="GO:0052856">
    <property type="term" value="F:NAD(P)HX epimerase activity"/>
    <property type="evidence" value="ECO:0007669"/>
    <property type="project" value="UniProtKB-UniRule"/>
</dbReference>
<keyword evidence="11 18" id="KW-0413">Isomerase</keyword>
<evidence type="ECO:0000256" key="1">
    <source>
        <dbReference type="ARBA" id="ARBA00000013"/>
    </source>
</evidence>
<evidence type="ECO:0000256" key="17">
    <source>
        <dbReference type="HAMAP-Rule" id="MF_01965"/>
    </source>
</evidence>
<comment type="caution">
    <text evidence="17">Lacks conserved residue(s) required for the propagation of feature annotation.</text>
</comment>
<evidence type="ECO:0000256" key="6">
    <source>
        <dbReference type="ARBA" id="ARBA00022741"/>
    </source>
</evidence>
<dbReference type="Gene3D" id="3.40.50.10260">
    <property type="entry name" value="YjeF N-terminal domain"/>
    <property type="match status" value="1"/>
</dbReference>
<keyword evidence="10 17" id="KW-0520">NAD</keyword>
<feature type="domain" description="YjeF C-terminal" evidence="20">
    <location>
        <begin position="210"/>
        <end position="461"/>
    </location>
</feature>
<dbReference type="InterPro" id="IPR030677">
    <property type="entry name" value="Nnr"/>
</dbReference>
<dbReference type="Pfam" id="PF03853">
    <property type="entry name" value="YjeF_N"/>
    <property type="match status" value="1"/>
</dbReference>
<keyword evidence="23" id="KW-1185">Reference proteome</keyword>
<keyword evidence="6 17" id="KW-0547">Nucleotide-binding</keyword>
<dbReference type="CDD" id="cd01171">
    <property type="entry name" value="YXKO-related"/>
    <property type="match status" value="1"/>
</dbReference>
<comment type="function">
    <text evidence="14 19">Bifunctional enzyme that catalyzes the epimerization of the S- and R-forms of NAD(P)HX and the dehydration of the S-form of NAD(P)HX at the expense of ADP, which is converted to AMP. This allows the repair of both epimers of NAD(P)HX, a damaged form of NAD(P)H that is a result of enzymatic or heat-dependent hydration.</text>
</comment>
<evidence type="ECO:0000256" key="16">
    <source>
        <dbReference type="ARBA" id="ARBA00049209"/>
    </source>
</evidence>
<feature type="binding site" evidence="17">
    <location>
        <position position="408"/>
    </location>
    <ligand>
        <name>(6S)-NADPHX</name>
        <dbReference type="ChEBI" id="CHEBI:64076"/>
    </ligand>
</feature>
<dbReference type="Gene3D" id="3.40.1190.20">
    <property type="match status" value="1"/>
</dbReference>
<evidence type="ECO:0000256" key="8">
    <source>
        <dbReference type="ARBA" id="ARBA00022857"/>
    </source>
</evidence>
<comment type="similarity">
    <text evidence="17">Belongs to the NnrD/CARKD family.</text>
</comment>
<dbReference type="STRING" id="1850254.LPB137_01225"/>
<evidence type="ECO:0000313" key="23">
    <source>
        <dbReference type="Proteomes" id="UP000186074"/>
    </source>
</evidence>
<dbReference type="InterPro" id="IPR000631">
    <property type="entry name" value="CARKD"/>
</dbReference>
<feature type="binding site" evidence="18">
    <location>
        <position position="113"/>
    </location>
    <ligand>
        <name>K(+)</name>
        <dbReference type="ChEBI" id="CHEBI:29103"/>
    </ligand>
</feature>
<feature type="binding site" evidence="18">
    <location>
        <position position="149"/>
    </location>
    <ligand>
        <name>K(+)</name>
        <dbReference type="ChEBI" id="CHEBI:29103"/>
    </ligand>
</feature>
<keyword evidence="7 17" id="KW-0067">ATP-binding</keyword>
<keyword evidence="13" id="KW-0511">Multifunctional enzyme</keyword>
<evidence type="ECO:0000256" key="19">
    <source>
        <dbReference type="PIRNR" id="PIRNR017184"/>
    </source>
</evidence>
<dbReference type="PANTHER" id="PTHR12592:SF0">
    <property type="entry name" value="ATP-DEPENDENT (S)-NAD(P)H-HYDRATE DEHYDRATASE"/>
    <property type="match status" value="1"/>
</dbReference>
<dbReference type="InterPro" id="IPR036652">
    <property type="entry name" value="YjeF_N_dom_sf"/>
</dbReference>
<keyword evidence="12 17" id="KW-0456">Lyase</keyword>
<dbReference type="PROSITE" id="PS01050">
    <property type="entry name" value="YJEF_C_2"/>
    <property type="match status" value="1"/>
</dbReference>
<comment type="function">
    <text evidence="18">Catalyzes the epimerization of the S- and R-forms of NAD(P)HX, a damaged form of NAD(P)H that is a result of enzymatic or heat-dependent hydration. This is a prerequisite for the S-specific NAD(P)H-hydrate dehydratase to allow the repair of both epimers of NAD(P)HX.</text>
</comment>
<evidence type="ECO:0000256" key="2">
    <source>
        <dbReference type="ARBA" id="ARBA00000909"/>
    </source>
</evidence>
<evidence type="ECO:0000256" key="7">
    <source>
        <dbReference type="ARBA" id="ARBA00022840"/>
    </source>
</evidence>
<dbReference type="InterPro" id="IPR029056">
    <property type="entry name" value="Ribokinase-like"/>
</dbReference>
<dbReference type="HAMAP" id="MF_01965">
    <property type="entry name" value="NADHX_dehydratase"/>
    <property type="match status" value="1"/>
</dbReference>
<evidence type="ECO:0000256" key="15">
    <source>
        <dbReference type="ARBA" id="ARBA00048238"/>
    </source>
</evidence>
<feature type="binding site" evidence="17">
    <location>
        <position position="291"/>
    </location>
    <ligand>
        <name>(6S)-NADPHX</name>
        <dbReference type="ChEBI" id="CHEBI:64076"/>
    </ligand>
</feature>
<name>A0A1P8KJ28_9BACT</name>
<dbReference type="EC" id="4.2.1.136" evidence="19"/>
<dbReference type="GO" id="GO:0046872">
    <property type="term" value="F:metal ion binding"/>
    <property type="evidence" value="ECO:0007669"/>
    <property type="project" value="UniProtKB-UniRule"/>
</dbReference>
<evidence type="ECO:0000256" key="5">
    <source>
        <dbReference type="ARBA" id="ARBA00022723"/>
    </source>
</evidence>
<comment type="subunit">
    <text evidence="17">Homotetramer.</text>
</comment>
<feature type="binding site" evidence="17">
    <location>
        <position position="243"/>
    </location>
    <ligand>
        <name>(6S)-NADPHX</name>
        <dbReference type="ChEBI" id="CHEBI:64076"/>
    </ligand>
</feature>
<feature type="binding site" evidence="18">
    <location>
        <begin position="117"/>
        <end position="123"/>
    </location>
    <ligand>
        <name>(6S)-NADPHX</name>
        <dbReference type="ChEBI" id="CHEBI:64076"/>
    </ligand>
</feature>
<dbReference type="OrthoDB" id="9806925at2"/>
<dbReference type="InterPro" id="IPR004443">
    <property type="entry name" value="YjeF_N_dom"/>
</dbReference>
<dbReference type="Proteomes" id="UP000186074">
    <property type="component" value="Chromosome"/>
</dbReference>
<evidence type="ECO:0000256" key="3">
    <source>
        <dbReference type="ARBA" id="ARBA00006001"/>
    </source>
</evidence>
<evidence type="ECO:0000256" key="9">
    <source>
        <dbReference type="ARBA" id="ARBA00022958"/>
    </source>
</evidence>
<feature type="domain" description="YjeF N-terminal" evidence="21">
    <location>
        <begin position="8"/>
        <end position="202"/>
    </location>
</feature>
<dbReference type="EC" id="5.1.99.6" evidence="19"/>
<dbReference type="SUPFAM" id="SSF64153">
    <property type="entry name" value="YjeF N-terminal domain-like"/>
    <property type="match status" value="1"/>
</dbReference>
<dbReference type="SUPFAM" id="SSF53613">
    <property type="entry name" value="Ribokinase-like"/>
    <property type="match status" value="1"/>
</dbReference>
<comment type="function">
    <text evidence="17">Catalyzes the dehydration of the S-form of NAD(P)HX at the expense of ADP, which is converted to AMP. Together with NAD(P)HX epimerase, which catalyzes the epimerization of the S- and R-forms, the enzyme allows the repair of both epimers of NAD(P)HX, a damaged form of NAD(P)H that is a result of enzymatic or heat-dependent hydration.</text>
</comment>
<dbReference type="GO" id="GO:0110051">
    <property type="term" value="P:metabolite repair"/>
    <property type="evidence" value="ECO:0007669"/>
    <property type="project" value="TreeGrafter"/>
</dbReference>
<evidence type="ECO:0000256" key="14">
    <source>
        <dbReference type="ARBA" id="ARBA00025153"/>
    </source>
</evidence>
<keyword evidence="9 18" id="KW-0630">Potassium</keyword>
<evidence type="ECO:0000313" key="22">
    <source>
        <dbReference type="EMBL" id="APW64558.1"/>
    </source>
</evidence>
<feature type="binding site" evidence="17">
    <location>
        <position position="335"/>
    </location>
    <ligand>
        <name>(6S)-NADPHX</name>
        <dbReference type="ChEBI" id="CHEBI:64076"/>
    </ligand>
</feature>
<comment type="cofactor">
    <cofactor evidence="18 19">
        <name>K(+)</name>
        <dbReference type="ChEBI" id="CHEBI:29103"/>
    </cofactor>
    <text evidence="18 19">Binds 1 potassium ion per subunit.</text>
</comment>
<comment type="similarity">
    <text evidence="3 19">In the N-terminal section; belongs to the NnrE/AIBP family.</text>
</comment>
<comment type="catalytic activity">
    <reaction evidence="15 17 19">
        <text>(6S)-NADHX + ADP = AMP + phosphate + NADH + H(+)</text>
        <dbReference type="Rhea" id="RHEA:32223"/>
        <dbReference type="ChEBI" id="CHEBI:15378"/>
        <dbReference type="ChEBI" id="CHEBI:43474"/>
        <dbReference type="ChEBI" id="CHEBI:57945"/>
        <dbReference type="ChEBI" id="CHEBI:64074"/>
        <dbReference type="ChEBI" id="CHEBI:456215"/>
        <dbReference type="ChEBI" id="CHEBI:456216"/>
        <dbReference type="EC" id="4.2.1.136"/>
    </reaction>
</comment>
<comment type="similarity">
    <text evidence="4 19">In the C-terminal section; belongs to the NnrD/CARKD family.</text>
</comment>
<dbReference type="RefSeq" id="WP_076083305.1">
    <property type="nucleotide sequence ID" value="NZ_CP019070.1"/>
</dbReference>
<evidence type="ECO:0000256" key="13">
    <source>
        <dbReference type="ARBA" id="ARBA00023268"/>
    </source>
</evidence>
<sequence length="461" mass="50326">MQKIFDEVNSLDKRCYEEFGLSEDILMEHAALSMQLYIQENHSDKKTILIACGCGNNGADGIALARLLHKKFDVSLYFYSKAKSQMAILQEKRAKALDIPIIEEVIDSDIIVDCIFGTGLNKALDDDAVLLINELNSLDAIKIACDIPSGISFDGQVKSVAFDADVTITMGALKTSLFSDIAKDFVGEIKVANLGVQREIYETSTNKYLLEKKDLKLPNRKKHNSHKGSYGHLNVVAGCKKGAGIIAAKAAFGFGTGIVSVVCHENLDLPYHIMQTHFISKNCTAIAIGMGLGNYEIAEVQKILANDVKKIVDADLFYDELLLDVLDEDIVLTPHPKEFCSLLKLSNIADISVEQLQNNRIKYVEEFTSKYPKVVLLLKGTNVIISQGKNLYINTFGSAVLSKGGSGDVLSGLVGSLLAQGYEPLDAAISASLAHALAGANYKKNDFSLIPSDLIEEVRRL</sequence>
<dbReference type="EMBL" id="CP019070">
    <property type="protein sequence ID" value="APW64558.1"/>
    <property type="molecule type" value="Genomic_DNA"/>
</dbReference>
<evidence type="ECO:0000256" key="11">
    <source>
        <dbReference type="ARBA" id="ARBA00023235"/>
    </source>
</evidence>
<feature type="binding site" evidence="18">
    <location>
        <position position="57"/>
    </location>
    <ligand>
        <name>K(+)</name>
        <dbReference type="ChEBI" id="CHEBI:29103"/>
    </ligand>
</feature>
<evidence type="ECO:0000259" key="21">
    <source>
        <dbReference type="PROSITE" id="PS51385"/>
    </source>
</evidence>
<dbReference type="KEGG" id="alp:LPB137_01225"/>
<evidence type="ECO:0000259" key="20">
    <source>
        <dbReference type="PROSITE" id="PS51383"/>
    </source>
</evidence>
<proteinExistence type="inferred from homology"/>
<feature type="binding site" evidence="17">
    <location>
        <position position="407"/>
    </location>
    <ligand>
        <name>AMP</name>
        <dbReference type="ChEBI" id="CHEBI:456215"/>
    </ligand>
</feature>
<dbReference type="PIRSF" id="PIRSF017184">
    <property type="entry name" value="Nnr"/>
    <property type="match status" value="1"/>
</dbReference>
<comment type="catalytic activity">
    <reaction evidence="16 17 19">
        <text>(6S)-NADPHX + ADP = AMP + phosphate + NADPH + H(+)</text>
        <dbReference type="Rhea" id="RHEA:32235"/>
        <dbReference type="ChEBI" id="CHEBI:15378"/>
        <dbReference type="ChEBI" id="CHEBI:43474"/>
        <dbReference type="ChEBI" id="CHEBI:57783"/>
        <dbReference type="ChEBI" id="CHEBI:64076"/>
        <dbReference type="ChEBI" id="CHEBI:456215"/>
        <dbReference type="ChEBI" id="CHEBI:456216"/>
        <dbReference type="EC" id="4.2.1.136"/>
    </reaction>
</comment>
<evidence type="ECO:0000256" key="18">
    <source>
        <dbReference type="HAMAP-Rule" id="MF_01966"/>
    </source>
</evidence>
<reference evidence="22 23" key="1">
    <citation type="submission" date="2017-01" db="EMBL/GenBank/DDBJ databases">
        <title>Genome sequencing of Arcobacter sp. LPB0137.</title>
        <authorList>
            <person name="Lee G.-W."/>
            <person name="Yi H."/>
        </authorList>
    </citation>
    <scope>NUCLEOTIDE SEQUENCE [LARGE SCALE GENOMIC DNA]</scope>
    <source>
        <strain evidence="22 23">LPB0137</strain>
    </source>
</reference>
<evidence type="ECO:0000256" key="12">
    <source>
        <dbReference type="ARBA" id="ARBA00023239"/>
    </source>
</evidence>
<dbReference type="NCBIfam" id="TIGR00196">
    <property type="entry name" value="yjeF_cterm"/>
    <property type="match status" value="1"/>
</dbReference>
<dbReference type="NCBIfam" id="TIGR00197">
    <property type="entry name" value="yjeF_nterm"/>
    <property type="match status" value="1"/>
</dbReference>
<comment type="similarity">
    <text evidence="18">Belongs to the NnrE/AIBP family.</text>
</comment>